<dbReference type="OrthoDB" id="9808017at2"/>
<dbReference type="Pfam" id="PF03551">
    <property type="entry name" value="PadR"/>
    <property type="match status" value="1"/>
</dbReference>
<dbReference type="RefSeq" id="WP_087359628.1">
    <property type="nucleotide sequence ID" value="NZ_NFLJ01000042.1"/>
</dbReference>
<dbReference type="InterPro" id="IPR052509">
    <property type="entry name" value="Metal_resp_DNA-bind_regulator"/>
</dbReference>
<evidence type="ECO:0000259" key="1">
    <source>
        <dbReference type="Pfam" id="PF03551"/>
    </source>
</evidence>
<protein>
    <submittedName>
        <fullName evidence="2">PadR family transcriptional regulator</fullName>
    </submittedName>
</protein>
<name>A0A1Y4SRI9_9FIRM</name>
<dbReference type="EMBL" id="NFLJ01000042">
    <property type="protein sequence ID" value="OUQ32508.1"/>
    <property type="molecule type" value="Genomic_DNA"/>
</dbReference>
<evidence type="ECO:0000313" key="3">
    <source>
        <dbReference type="Proteomes" id="UP000195305"/>
    </source>
</evidence>
<comment type="caution">
    <text evidence="2">The sequence shown here is derived from an EMBL/GenBank/DDBJ whole genome shotgun (WGS) entry which is preliminary data.</text>
</comment>
<dbReference type="PANTHER" id="PTHR33169">
    <property type="entry name" value="PADR-FAMILY TRANSCRIPTIONAL REGULATOR"/>
    <property type="match status" value="1"/>
</dbReference>
<dbReference type="Gene3D" id="1.10.10.10">
    <property type="entry name" value="Winged helix-like DNA-binding domain superfamily/Winged helix DNA-binding domain"/>
    <property type="match status" value="1"/>
</dbReference>
<keyword evidence="3" id="KW-1185">Reference proteome</keyword>
<dbReference type="InterPro" id="IPR036390">
    <property type="entry name" value="WH_DNA-bd_sf"/>
</dbReference>
<organism evidence="2 3">
    <name type="scientific">Massilimicrobiota timonensis</name>
    <dbReference type="NCBI Taxonomy" id="1776392"/>
    <lineage>
        <taxon>Bacteria</taxon>
        <taxon>Bacillati</taxon>
        <taxon>Bacillota</taxon>
        <taxon>Erysipelotrichia</taxon>
        <taxon>Erysipelotrichales</taxon>
        <taxon>Erysipelotrichaceae</taxon>
        <taxon>Massilimicrobiota</taxon>
    </lineage>
</organism>
<dbReference type="AlphaFoldDB" id="A0A1Y4SRI9"/>
<feature type="domain" description="Transcription regulator PadR N-terminal" evidence="1">
    <location>
        <begin position="18"/>
        <end position="92"/>
    </location>
</feature>
<sequence>MNERYERQLKKGILEILVLQLLLKEKMYGYQMILCMKEKSQGMFEMKEGTLYPILYRLEDDGLVESQWSVPQNKESSRKYYCLTEKGKEQLKALKLLWKRYVKAVDEILGDENHE</sequence>
<dbReference type="InterPro" id="IPR005149">
    <property type="entry name" value="Tscrpt_reg_PadR_N"/>
</dbReference>
<reference evidence="2 3" key="1">
    <citation type="journal article" date="2018" name="BMC Genomics">
        <title>Whole genome sequencing and function prediction of 133 gut anaerobes isolated from chicken caecum in pure cultures.</title>
        <authorList>
            <person name="Medvecky M."/>
            <person name="Cejkova D."/>
            <person name="Polansky O."/>
            <person name="Karasova D."/>
            <person name="Kubasova T."/>
            <person name="Cizek A."/>
            <person name="Rychlik I."/>
        </authorList>
    </citation>
    <scope>NUCLEOTIDE SEQUENCE [LARGE SCALE GENOMIC DNA]</scope>
    <source>
        <strain evidence="2 3">An13</strain>
    </source>
</reference>
<dbReference type="SUPFAM" id="SSF46785">
    <property type="entry name" value="Winged helix' DNA-binding domain"/>
    <property type="match status" value="1"/>
</dbReference>
<evidence type="ECO:0000313" key="2">
    <source>
        <dbReference type="EMBL" id="OUQ32508.1"/>
    </source>
</evidence>
<dbReference type="Proteomes" id="UP000195305">
    <property type="component" value="Unassembled WGS sequence"/>
</dbReference>
<accession>A0A1Y4SRI9</accession>
<dbReference type="InterPro" id="IPR036388">
    <property type="entry name" value="WH-like_DNA-bd_sf"/>
</dbReference>
<proteinExistence type="predicted"/>
<dbReference type="PANTHER" id="PTHR33169:SF14">
    <property type="entry name" value="TRANSCRIPTIONAL REGULATOR RV3488"/>
    <property type="match status" value="1"/>
</dbReference>
<gene>
    <name evidence="2" type="ORF">B5E75_12250</name>
</gene>